<feature type="domain" description="Fe2OG dioxygenase" evidence="14">
    <location>
        <begin position="409"/>
        <end position="517"/>
    </location>
</feature>
<comment type="cofactor">
    <cofactor evidence="1">
        <name>L-ascorbate</name>
        <dbReference type="ChEBI" id="CHEBI:38290"/>
    </cofactor>
</comment>
<keyword evidence="12" id="KW-0325">Glycoprotein</keyword>
<dbReference type="PROSITE" id="PS51471">
    <property type="entry name" value="FE2OG_OXY"/>
    <property type="match status" value="1"/>
</dbReference>
<evidence type="ECO:0000256" key="7">
    <source>
        <dbReference type="ARBA" id="ARBA00022824"/>
    </source>
</evidence>
<dbReference type="GO" id="GO:0005506">
    <property type="term" value="F:iron ion binding"/>
    <property type="evidence" value="ECO:0007669"/>
    <property type="project" value="InterPro"/>
</dbReference>
<dbReference type="OrthoDB" id="420380at2759"/>
<accession>A0A815F872</accession>
<keyword evidence="11" id="KW-0408">Iron</keyword>
<evidence type="ECO:0000256" key="9">
    <source>
        <dbReference type="ARBA" id="ARBA00022964"/>
    </source>
</evidence>
<dbReference type="Pfam" id="PF23558">
    <property type="entry name" value="TPR_P4H"/>
    <property type="match status" value="1"/>
</dbReference>
<dbReference type="GO" id="GO:0005788">
    <property type="term" value="C:endoplasmic reticulum lumen"/>
    <property type="evidence" value="ECO:0007669"/>
    <property type="project" value="UniProtKB-SubCell"/>
</dbReference>
<dbReference type="InterPro" id="IPR059068">
    <property type="entry name" value="TPR_P4H"/>
</dbReference>
<dbReference type="Gene3D" id="6.10.140.1460">
    <property type="match status" value="1"/>
</dbReference>
<proteinExistence type="inferred from homology"/>
<evidence type="ECO:0000256" key="4">
    <source>
        <dbReference type="ARBA" id="ARBA00006511"/>
    </source>
</evidence>
<evidence type="ECO:0000256" key="6">
    <source>
        <dbReference type="ARBA" id="ARBA00022723"/>
    </source>
</evidence>
<evidence type="ECO:0000256" key="12">
    <source>
        <dbReference type="ARBA" id="ARBA00023180"/>
    </source>
</evidence>
<dbReference type="SMART" id="SM00702">
    <property type="entry name" value="P4Hc"/>
    <property type="match status" value="1"/>
</dbReference>
<keyword evidence="8" id="KW-0847">Vitamin C</keyword>
<dbReference type="GO" id="GO:0004656">
    <property type="term" value="F:procollagen-proline 4-dioxygenase activity"/>
    <property type="evidence" value="ECO:0007669"/>
    <property type="project" value="UniProtKB-EC"/>
</dbReference>
<keyword evidence="10" id="KW-0560">Oxidoreductase</keyword>
<dbReference type="FunFam" id="1.25.40.10:FF:000006">
    <property type="entry name" value="Prolyl 4-hydroxylase subunit alpha 2"/>
    <property type="match status" value="1"/>
</dbReference>
<dbReference type="Proteomes" id="UP000663834">
    <property type="component" value="Unassembled WGS sequence"/>
</dbReference>
<reference evidence="15" key="1">
    <citation type="submission" date="2021-02" db="EMBL/GenBank/DDBJ databases">
        <authorList>
            <person name="Nowell W R."/>
        </authorList>
    </citation>
    <scope>NUCLEOTIDE SEQUENCE</scope>
</reference>
<comment type="caution">
    <text evidence="15">The sequence shown here is derived from an EMBL/GenBank/DDBJ whole genome shotgun (WGS) entry which is preliminary data.</text>
</comment>
<dbReference type="Gene3D" id="1.25.40.10">
    <property type="entry name" value="Tetratricopeptide repeat domain"/>
    <property type="match status" value="1"/>
</dbReference>
<dbReference type="InterPro" id="IPR005123">
    <property type="entry name" value="Oxoglu/Fe-dep_dioxygenase_dom"/>
</dbReference>
<comment type="function">
    <text evidence="2">Catalyzes the post-translational formation of 4-hydroxyproline in -Xaa-Pro-Gly- sequences in collagens and other proteins.</text>
</comment>
<evidence type="ECO:0000256" key="8">
    <source>
        <dbReference type="ARBA" id="ARBA00022896"/>
    </source>
</evidence>
<keyword evidence="9" id="KW-0223">Dioxygenase</keyword>
<evidence type="ECO:0000256" key="5">
    <source>
        <dbReference type="ARBA" id="ARBA00012269"/>
    </source>
</evidence>
<name>A0A815F872_9BILA</name>
<dbReference type="FunFam" id="2.60.120.620:FF:000001">
    <property type="entry name" value="Prolyl 4-hydroxylase subunit alpha 2"/>
    <property type="match status" value="1"/>
</dbReference>
<comment type="subcellular location">
    <subcellularLocation>
        <location evidence="3">Endoplasmic reticulum lumen</location>
    </subcellularLocation>
</comment>
<dbReference type="Gene3D" id="2.60.120.620">
    <property type="entry name" value="q2cbj1_9rhob like domain"/>
    <property type="match status" value="1"/>
</dbReference>
<dbReference type="InterPro" id="IPR045054">
    <property type="entry name" value="P4HA-like"/>
</dbReference>
<evidence type="ECO:0000256" key="10">
    <source>
        <dbReference type="ARBA" id="ARBA00023002"/>
    </source>
</evidence>
<protein>
    <recommendedName>
        <fullName evidence="5">procollagen-proline 4-dioxygenase</fullName>
        <ecNumber evidence="5">1.14.11.2</ecNumber>
    </recommendedName>
</protein>
<keyword evidence="13" id="KW-0732">Signal</keyword>
<dbReference type="InterPro" id="IPR006620">
    <property type="entry name" value="Pro_4_hyd_alph"/>
</dbReference>
<dbReference type="Pfam" id="PF08336">
    <property type="entry name" value="P4Ha_N"/>
    <property type="match status" value="1"/>
</dbReference>
<evidence type="ECO:0000256" key="13">
    <source>
        <dbReference type="SAM" id="SignalP"/>
    </source>
</evidence>
<gene>
    <name evidence="15" type="ORF">KQP761_LOCUS5816</name>
</gene>
<sequence>MFYVQIFYFLLVKSLLVHSESFTSITHLTYLFNTEVELAKQLESYLHEEYERLDRVEKFLNIIKDEIRQAQGKEENYFGNPINAYLFTKHLTVDWYGIEEIASRAISKDMGDNWIFPSFEDYTGSAIALMRLQDTYKLNTSELASGEISENFKSRKLTAVECYDLGRIAYTNKDFYHTLMWMQEALDQLEKDENKTSVNKVDILDHLAYATSQQGNLEHALAVTEEILNIVPDHVRAMNNKEYYEDLIRNQTSGSDEDLKLFRRVKRINNIQVKNDRPKDYLDEREAYEALCRSNGPELSPKIRANLFCRYRHNNHPYLILRPVREEQLLDDPTVYLYHDVISDKDIDEIKKIALPRLQRAVVRDAETDTFKPATYRISKSAWLRNEESPIVARLSRLIEALTNLSMATAEDLQVANYGVGGHYEPHFDFARKTEKDAFASFGAGNRIATWLTYFTDVEKGGATVFTARNGYVKPKKGSAAFWYNLYSSGEGDYTTRHAACPVLIGNKWVGNKWIHERGQEFRRRCSVDPMA</sequence>
<organism evidence="15 16">
    <name type="scientific">Rotaria magnacalcarata</name>
    <dbReference type="NCBI Taxonomy" id="392030"/>
    <lineage>
        <taxon>Eukaryota</taxon>
        <taxon>Metazoa</taxon>
        <taxon>Spiralia</taxon>
        <taxon>Gnathifera</taxon>
        <taxon>Rotifera</taxon>
        <taxon>Eurotatoria</taxon>
        <taxon>Bdelloidea</taxon>
        <taxon>Philodinida</taxon>
        <taxon>Philodinidae</taxon>
        <taxon>Rotaria</taxon>
    </lineage>
</organism>
<dbReference type="InterPro" id="IPR044862">
    <property type="entry name" value="Pro_4_hyd_alph_FE2OG_OXY"/>
</dbReference>
<dbReference type="EMBL" id="CAJNOW010001628">
    <property type="protein sequence ID" value="CAF1322554.1"/>
    <property type="molecule type" value="Genomic_DNA"/>
</dbReference>
<evidence type="ECO:0000256" key="1">
    <source>
        <dbReference type="ARBA" id="ARBA00001961"/>
    </source>
</evidence>
<evidence type="ECO:0000256" key="3">
    <source>
        <dbReference type="ARBA" id="ARBA00004319"/>
    </source>
</evidence>
<evidence type="ECO:0000256" key="2">
    <source>
        <dbReference type="ARBA" id="ARBA00002035"/>
    </source>
</evidence>
<dbReference type="InterPro" id="IPR013547">
    <property type="entry name" value="P4H_N"/>
</dbReference>
<dbReference type="InterPro" id="IPR011990">
    <property type="entry name" value="TPR-like_helical_dom_sf"/>
</dbReference>
<dbReference type="PANTHER" id="PTHR10869">
    <property type="entry name" value="PROLYL 4-HYDROXYLASE ALPHA SUBUNIT"/>
    <property type="match status" value="1"/>
</dbReference>
<feature type="chain" id="PRO_5032409442" description="procollagen-proline 4-dioxygenase" evidence="13">
    <location>
        <begin position="20"/>
        <end position="532"/>
    </location>
</feature>
<dbReference type="EC" id="1.14.11.2" evidence="5"/>
<dbReference type="AlphaFoldDB" id="A0A815F872"/>
<keyword evidence="6" id="KW-0479">Metal-binding</keyword>
<evidence type="ECO:0000313" key="16">
    <source>
        <dbReference type="Proteomes" id="UP000663834"/>
    </source>
</evidence>
<comment type="similarity">
    <text evidence="4">Belongs to the P4HA family.</text>
</comment>
<evidence type="ECO:0000256" key="11">
    <source>
        <dbReference type="ARBA" id="ARBA00023004"/>
    </source>
</evidence>
<feature type="signal peptide" evidence="13">
    <location>
        <begin position="1"/>
        <end position="19"/>
    </location>
</feature>
<dbReference type="Pfam" id="PF13640">
    <property type="entry name" value="2OG-FeII_Oxy_3"/>
    <property type="match status" value="1"/>
</dbReference>
<dbReference type="PANTHER" id="PTHR10869:SF244">
    <property type="entry name" value="PROLYL 4-HYDROXYLASE SUBUNIT ALPHA-2"/>
    <property type="match status" value="1"/>
</dbReference>
<evidence type="ECO:0000313" key="15">
    <source>
        <dbReference type="EMBL" id="CAF1322554.1"/>
    </source>
</evidence>
<keyword evidence="7" id="KW-0256">Endoplasmic reticulum</keyword>
<dbReference type="SUPFAM" id="SSF48452">
    <property type="entry name" value="TPR-like"/>
    <property type="match status" value="1"/>
</dbReference>
<dbReference type="GO" id="GO:0031418">
    <property type="term" value="F:L-ascorbic acid binding"/>
    <property type="evidence" value="ECO:0007669"/>
    <property type="project" value="UniProtKB-KW"/>
</dbReference>
<evidence type="ECO:0000259" key="14">
    <source>
        <dbReference type="PROSITE" id="PS51471"/>
    </source>
</evidence>